<sequence length="223" mass="25812">MAQTQVSENPTTYPRTMWYAAKTGNIELLRTIIEDEGAKFYEEDNEFKPPIYYGCSCDHPQVVQYLNELYQANKMELTKEQRDWCIVSCLKGDIRSFLEGKQTIEKVIADRELTLHLQTLSIWDAVVQGQLQRLRYWTRESPAFAILNDEHGKSPLEYAVEKNQVAAAGLLIPLVKSQLEPQRFDELKNQLSAKTTDEMMLRVLSEKASMKEIMIHQKTHAQQ</sequence>
<reference evidence="1 2" key="1">
    <citation type="journal article" date="2014" name="Genome Biol. Evol.">
        <title>The secreted proteins of Achlya hypogyna and Thraustotheca clavata identify the ancestral oomycete secretome and reveal gene acquisitions by horizontal gene transfer.</title>
        <authorList>
            <person name="Misner I."/>
            <person name="Blouin N."/>
            <person name="Leonard G."/>
            <person name="Richards T.A."/>
            <person name="Lane C.E."/>
        </authorList>
    </citation>
    <scope>NUCLEOTIDE SEQUENCE [LARGE SCALE GENOMIC DNA]</scope>
    <source>
        <strain evidence="1 2">ATCC 34112</strain>
    </source>
</reference>
<dbReference type="Proteomes" id="UP000243217">
    <property type="component" value="Unassembled WGS sequence"/>
</dbReference>
<organism evidence="1 2">
    <name type="scientific">Thraustotheca clavata</name>
    <dbReference type="NCBI Taxonomy" id="74557"/>
    <lineage>
        <taxon>Eukaryota</taxon>
        <taxon>Sar</taxon>
        <taxon>Stramenopiles</taxon>
        <taxon>Oomycota</taxon>
        <taxon>Saprolegniomycetes</taxon>
        <taxon>Saprolegniales</taxon>
        <taxon>Achlyaceae</taxon>
        <taxon>Thraustotheca</taxon>
    </lineage>
</organism>
<dbReference type="Pfam" id="PF13637">
    <property type="entry name" value="Ank_4"/>
    <property type="match status" value="1"/>
</dbReference>
<dbReference type="OrthoDB" id="78322at2759"/>
<proteinExistence type="predicted"/>
<gene>
    <name evidence="1" type="ORF">THRCLA_02552</name>
</gene>
<dbReference type="InterPro" id="IPR002110">
    <property type="entry name" value="Ankyrin_rpt"/>
</dbReference>
<accession>A0A1W0A4S3</accession>
<dbReference type="AlphaFoldDB" id="A0A1W0A4S3"/>
<dbReference type="SUPFAM" id="SSF48403">
    <property type="entry name" value="Ankyrin repeat"/>
    <property type="match status" value="1"/>
</dbReference>
<evidence type="ECO:0000313" key="1">
    <source>
        <dbReference type="EMBL" id="OQS05293.1"/>
    </source>
</evidence>
<protein>
    <submittedName>
        <fullName evidence="1">Uncharacterized protein</fullName>
    </submittedName>
</protein>
<dbReference type="InterPro" id="IPR036770">
    <property type="entry name" value="Ankyrin_rpt-contain_sf"/>
</dbReference>
<comment type="caution">
    <text evidence="1">The sequence shown here is derived from an EMBL/GenBank/DDBJ whole genome shotgun (WGS) entry which is preliminary data.</text>
</comment>
<evidence type="ECO:0000313" key="2">
    <source>
        <dbReference type="Proteomes" id="UP000243217"/>
    </source>
</evidence>
<dbReference type="EMBL" id="JNBS01000475">
    <property type="protein sequence ID" value="OQS05293.1"/>
    <property type="molecule type" value="Genomic_DNA"/>
</dbReference>
<name>A0A1W0A4S3_9STRA</name>
<keyword evidence="2" id="KW-1185">Reference proteome</keyword>
<dbReference type="Gene3D" id="1.25.40.20">
    <property type="entry name" value="Ankyrin repeat-containing domain"/>
    <property type="match status" value="1"/>
</dbReference>